<accession>A0AAD4MHA5</accession>
<name>A0AAD4MHA5_9BILA</name>
<comment type="caution">
    <text evidence="1">The sequence shown here is derived from an EMBL/GenBank/DDBJ whole genome shotgun (WGS) entry which is preliminary data.</text>
</comment>
<evidence type="ECO:0000313" key="2">
    <source>
        <dbReference type="Proteomes" id="UP001201812"/>
    </source>
</evidence>
<organism evidence="1 2">
    <name type="scientific">Ditylenchus destructor</name>
    <dbReference type="NCBI Taxonomy" id="166010"/>
    <lineage>
        <taxon>Eukaryota</taxon>
        <taxon>Metazoa</taxon>
        <taxon>Ecdysozoa</taxon>
        <taxon>Nematoda</taxon>
        <taxon>Chromadorea</taxon>
        <taxon>Rhabditida</taxon>
        <taxon>Tylenchina</taxon>
        <taxon>Tylenchomorpha</taxon>
        <taxon>Sphaerularioidea</taxon>
        <taxon>Anguinidae</taxon>
        <taxon>Anguininae</taxon>
        <taxon>Ditylenchus</taxon>
    </lineage>
</organism>
<gene>
    <name evidence="1" type="ORF">DdX_20370</name>
</gene>
<dbReference type="AlphaFoldDB" id="A0AAD4MHA5"/>
<dbReference type="EMBL" id="JAKKPZ010000570">
    <property type="protein sequence ID" value="KAI1693937.1"/>
    <property type="molecule type" value="Genomic_DNA"/>
</dbReference>
<sequence>MKPDRNRFHCEELTLRKDRSDVDGDIVTSIHWIKKHFSCNAFALEHVNSTNIDKELLEFLLTGSYWTSKFTITGYAFSRIIVALVQVKLLWLIDNYGLGL</sequence>
<proteinExistence type="predicted"/>
<protein>
    <submittedName>
        <fullName evidence="1">Uncharacterized protein</fullName>
    </submittedName>
</protein>
<keyword evidence="2" id="KW-1185">Reference proteome</keyword>
<dbReference type="Proteomes" id="UP001201812">
    <property type="component" value="Unassembled WGS sequence"/>
</dbReference>
<evidence type="ECO:0000313" key="1">
    <source>
        <dbReference type="EMBL" id="KAI1693937.1"/>
    </source>
</evidence>
<reference evidence="1" key="1">
    <citation type="submission" date="2022-01" db="EMBL/GenBank/DDBJ databases">
        <title>Genome Sequence Resource for Two Populations of Ditylenchus destructor, the Migratory Endoparasitic Phytonematode.</title>
        <authorList>
            <person name="Zhang H."/>
            <person name="Lin R."/>
            <person name="Xie B."/>
        </authorList>
    </citation>
    <scope>NUCLEOTIDE SEQUENCE</scope>
    <source>
        <strain evidence="1">BazhouSP</strain>
    </source>
</reference>